<feature type="domain" description="HTH cro/C1-type" evidence="1">
    <location>
        <begin position="6"/>
        <end position="25"/>
    </location>
</feature>
<dbReference type="Proteomes" id="UP000239874">
    <property type="component" value="Unassembled WGS sequence"/>
</dbReference>
<dbReference type="Gene3D" id="1.10.260.40">
    <property type="entry name" value="lambda repressor-like DNA-binding domains"/>
    <property type="match status" value="1"/>
</dbReference>
<dbReference type="InterPro" id="IPR001387">
    <property type="entry name" value="Cro/C1-type_HTH"/>
</dbReference>
<name>A0A2S6AI61_9NOCA</name>
<accession>A0A2S6AI61</accession>
<dbReference type="SUPFAM" id="SSF48452">
    <property type="entry name" value="TPR-like"/>
    <property type="match status" value="1"/>
</dbReference>
<dbReference type="PROSITE" id="PS50943">
    <property type="entry name" value="HTH_CROC1"/>
    <property type="match status" value="1"/>
</dbReference>
<comment type="caution">
    <text evidence="2">The sequence shown here is derived from an EMBL/GenBank/DDBJ whole genome shotgun (WGS) entry which is preliminary data.</text>
</comment>
<evidence type="ECO:0000313" key="2">
    <source>
        <dbReference type="EMBL" id="PPJ34916.1"/>
    </source>
</evidence>
<dbReference type="GO" id="GO:0003677">
    <property type="term" value="F:DNA binding"/>
    <property type="evidence" value="ECO:0007669"/>
    <property type="project" value="InterPro"/>
</dbReference>
<reference evidence="2 3" key="1">
    <citation type="submission" date="2018-02" db="EMBL/GenBank/DDBJ databases">
        <title>8 Nocardia nova and 1 Nocardia cyriacigeorgica strain used for evolution to TMP-SMX.</title>
        <authorList>
            <person name="Mehta H."/>
            <person name="Weng J."/>
            <person name="Shamoo Y."/>
        </authorList>
    </citation>
    <scope>NUCLEOTIDE SEQUENCE [LARGE SCALE GENOMIC DNA]</scope>
    <source>
        <strain evidence="2 3">MDA3139</strain>
    </source>
</reference>
<evidence type="ECO:0000259" key="1">
    <source>
        <dbReference type="PROSITE" id="PS50943"/>
    </source>
</evidence>
<protein>
    <submittedName>
        <fullName evidence="2">Transcriptional regulator</fullName>
    </submittedName>
</protein>
<dbReference type="InterPro" id="IPR010982">
    <property type="entry name" value="Lambda_DNA-bd_dom_sf"/>
</dbReference>
<gene>
    <name evidence="2" type="ORF">C5E45_28265</name>
</gene>
<proteinExistence type="predicted"/>
<dbReference type="Gene3D" id="1.25.40.10">
    <property type="entry name" value="Tetratricopeptide repeat domain"/>
    <property type="match status" value="1"/>
</dbReference>
<dbReference type="AlphaFoldDB" id="A0A2S6AI61"/>
<evidence type="ECO:0000313" key="3">
    <source>
        <dbReference type="Proteomes" id="UP000239874"/>
    </source>
</evidence>
<organism evidence="2 3">
    <name type="scientific">Nocardia nova</name>
    <dbReference type="NCBI Taxonomy" id="37330"/>
    <lineage>
        <taxon>Bacteria</taxon>
        <taxon>Bacillati</taxon>
        <taxon>Actinomycetota</taxon>
        <taxon>Actinomycetes</taxon>
        <taxon>Mycobacteriales</taxon>
        <taxon>Nocardiaceae</taxon>
        <taxon>Nocardia</taxon>
    </lineage>
</organism>
<dbReference type="CDD" id="cd00093">
    <property type="entry name" value="HTH_XRE"/>
    <property type="match status" value="1"/>
</dbReference>
<dbReference type="EMBL" id="PSZC01000026">
    <property type="protein sequence ID" value="PPJ34916.1"/>
    <property type="molecule type" value="Genomic_DNA"/>
</dbReference>
<sequence length="413" mass="44661">MTNDLLRSLRLARGLTQGELAELVCRHIERATGRASAFDAQAVSRIECGEISWPRGATRAALMAVLEAETPYALGLHPKRTRRDGEKDEATKRRDFLALAGISAAAVTFTDVPGRVGSTDIADMRDRFARLVDVDSYLGGADTFRVYFAELARTEQTLSRASYSFGTQRELTELAAEQGQQAGWAAFDAGFTATAVDLFKYSRRAADEAASRELAANAFVHIAYASSSDDAVRAADSACEAIGTDAPPKARALLQSRRAWSLATAGNRDGAARALETARDALQDNDTDAPHWCAWVDHSELDIMTGRVWSVLRQPDQAIAPLERALATYPDHWPRDKALYLSWLADAYIDAGADTAAVSTTEKALTLAGRVASARPVARLRDVTQRCVVAGIDGGAELARRTASVRPPIPVRL</sequence>
<dbReference type="InterPro" id="IPR011990">
    <property type="entry name" value="TPR-like_helical_dom_sf"/>
</dbReference>